<comment type="caution">
    <text evidence="2">The sequence shown here is derived from an EMBL/GenBank/DDBJ whole genome shotgun (WGS) entry which is preliminary data.</text>
</comment>
<evidence type="ECO:0000313" key="3">
    <source>
        <dbReference type="Proteomes" id="UP001194098"/>
    </source>
</evidence>
<dbReference type="Proteomes" id="UP001194098">
    <property type="component" value="Unassembled WGS sequence"/>
</dbReference>
<organism evidence="2 3">
    <name type="scientific">Clostridium beijerinckii</name>
    <name type="common">Clostridium MP</name>
    <dbReference type="NCBI Taxonomy" id="1520"/>
    <lineage>
        <taxon>Bacteria</taxon>
        <taxon>Bacillati</taxon>
        <taxon>Bacillota</taxon>
        <taxon>Clostridia</taxon>
        <taxon>Eubacteriales</taxon>
        <taxon>Clostridiaceae</taxon>
        <taxon>Clostridium</taxon>
    </lineage>
</organism>
<feature type="compositionally biased region" description="Low complexity" evidence="1">
    <location>
        <begin position="68"/>
        <end position="88"/>
    </location>
</feature>
<reference evidence="2" key="2">
    <citation type="journal article" date="2022" name="Nat. Biotechnol.">
        <title>Carbon-negative production of acetone and isopropanol by gas fermentation at industrial pilot scale.</title>
        <authorList>
            <person name="Liew F.E."/>
            <person name="Nogle R."/>
            <person name="Abdalla T."/>
            <person name="Rasor B.J."/>
            <person name="Canter C."/>
            <person name="Jensen R.O."/>
            <person name="Wang L."/>
            <person name="Strutz J."/>
            <person name="Chirania P."/>
            <person name="De Tissera S."/>
            <person name="Mueller A.P."/>
            <person name="Ruan Z."/>
            <person name="Gao A."/>
            <person name="Tran L."/>
            <person name="Engle N.L."/>
            <person name="Bromley J.C."/>
            <person name="Daniell J."/>
            <person name="Conrado R."/>
            <person name="Tschaplinski T.J."/>
            <person name="Giannone R.J."/>
            <person name="Hettich R.L."/>
            <person name="Karim A.S."/>
            <person name="Simpson S.D."/>
            <person name="Brown S.D."/>
            <person name="Leang C."/>
            <person name="Jewett M.C."/>
            <person name="Kopke M."/>
        </authorList>
    </citation>
    <scope>NUCLEOTIDE SEQUENCE</scope>
    <source>
        <strain evidence="2">DJ015</strain>
    </source>
</reference>
<dbReference type="AlphaFoldDB" id="A0AAW3WGT8"/>
<proteinExistence type="predicted"/>
<evidence type="ECO:0000256" key="1">
    <source>
        <dbReference type="SAM" id="MobiDB-lite"/>
    </source>
</evidence>
<accession>A0AAW3WGT8</accession>
<dbReference type="RefSeq" id="WP_077869670.1">
    <property type="nucleotide sequence ID" value="NZ_CP073653.1"/>
</dbReference>
<name>A0AAW3WGT8_CLOBE</name>
<evidence type="ECO:0000313" key="2">
    <source>
        <dbReference type="EMBL" id="MBC2478003.1"/>
    </source>
</evidence>
<reference evidence="2" key="1">
    <citation type="submission" date="2020-04" db="EMBL/GenBank/DDBJ databases">
        <authorList>
            <person name="Brown S."/>
        </authorList>
    </citation>
    <scope>NUCLEOTIDE SEQUENCE</scope>
    <source>
        <strain evidence="2">DJ015</strain>
    </source>
</reference>
<feature type="region of interest" description="Disordered" evidence="1">
    <location>
        <begin position="49"/>
        <end position="88"/>
    </location>
</feature>
<sequence>MARRKTSNVPKNDFEYDEGEVYGFTSEVPMAGDCISSFSFDDDSDINIIQNSSDTKSNNTSIQEDPKNNTQVNTSSTSSSNIEYNTTNSTNSMELKNTLIPTQDIFDNRKTPLPNGATPAIDGETPNIKRSYTLRSSTIRKINELKSIHPDINVCVSTIVDIAIEHYHNHIVNDGGTQ</sequence>
<dbReference type="GeneID" id="66345201"/>
<dbReference type="EMBL" id="JABAGV010000171">
    <property type="protein sequence ID" value="MBC2478003.1"/>
    <property type="molecule type" value="Genomic_DNA"/>
</dbReference>
<gene>
    <name evidence="2" type="ORF">HGI39_25690</name>
</gene>
<protein>
    <submittedName>
        <fullName evidence="2">Uncharacterized protein</fullName>
    </submittedName>
</protein>